<proteinExistence type="predicted"/>
<dbReference type="InterPro" id="IPR018580">
    <property type="entry name" value="Uncharacterised_YfhO"/>
</dbReference>
<organism evidence="2 3">
    <name type="scientific">Georgenia halophila</name>
    <dbReference type="NCBI Taxonomy" id="620889"/>
    <lineage>
        <taxon>Bacteria</taxon>
        <taxon>Bacillati</taxon>
        <taxon>Actinomycetota</taxon>
        <taxon>Actinomycetes</taxon>
        <taxon>Micrococcales</taxon>
        <taxon>Bogoriellaceae</taxon>
        <taxon>Georgenia</taxon>
    </lineage>
</organism>
<feature type="transmembrane region" description="Helical" evidence="1">
    <location>
        <begin position="425"/>
        <end position="448"/>
    </location>
</feature>
<dbReference type="PANTHER" id="PTHR38454">
    <property type="entry name" value="INTEGRAL MEMBRANE PROTEIN-RELATED"/>
    <property type="match status" value="1"/>
</dbReference>
<feature type="transmembrane region" description="Helical" evidence="1">
    <location>
        <begin position="208"/>
        <end position="235"/>
    </location>
</feature>
<accession>A0ABP8L4I7</accession>
<protein>
    <recommendedName>
        <fullName evidence="4">YfhO family protein</fullName>
    </recommendedName>
</protein>
<feature type="transmembrane region" description="Helical" evidence="1">
    <location>
        <begin position="488"/>
        <end position="510"/>
    </location>
</feature>
<evidence type="ECO:0000256" key="1">
    <source>
        <dbReference type="SAM" id="Phobius"/>
    </source>
</evidence>
<evidence type="ECO:0000313" key="2">
    <source>
        <dbReference type="EMBL" id="GAA4421494.1"/>
    </source>
</evidence>
<feature type="transmembrane region" description="Helical" evidence="1">
    <location>
        <begin position="330"/>
        <end position="350"/>
    </location>
</feature>
<feature type="transmembrane region" description="Helical" evidence="1">
    <location>
        <begin position="149"/>
        <end position="172"/>
    </location>
</feature>
<keyword evidence="1" id="KW-1133">Transmembrane helix</keyword>
<evidence type="ECO:0008006" key="4">
    <source>
        <dbReference type="Google" id="ProtNLM"/>
    </source>
</evidence>
<feature type="transmembrane region" description="Helical" evidence="1">
    <location>
        <begin position="460"/>
        <end position="481"/>
    </location>
</feature>
<keyword evidence="3" id="KW-1185">Reference proteome</keyword>
<keyword evidence="1" id="KW-0812">Transmembrane</keyword>
<feature type="transmembrane region" description="Helical" evidence="1">
    <location>
        <begin position="12"/>
        <end position="34"/>
    </location>
</feature>
<dbReference type="EMBL" id="BAABGN010000006">
    <property type="protein sequence ID" value="GAA4421494.1"/>
    <property type="molecule type" value="Genomic_DNA"/>
</dbReference>
<feature type="transmembrane region" description="Helical" evidence="1">
    <location>
        <begin position="394"/>
        <end position="413"/>
    </location>
</feature>
<dbReference type="RefSeq" id="WP_345215577.1">
    <property type="nucleotide sequence ID" value="NZ_BAABGN010000006.1"/>
</dbReference>
<comment type="caution">
    <text evidence="2">The sequence shown here is derived from an EMBL/GenBank/DDBJ whole genome shotgun (WGS) entry which is preliminary data.</text>
</comment>
<keyword evidence="1" id="KW-0472">Membrane</keyword>
<feature type="transmembrane region" description="Helical" evidence="1">
    <location>
        <begin position="880"/>
        <end position="900"/>
    </location>
</feature>
<dbReference type="PANTHER" id="PTHR38454:SF1">
    <property type="entry name" value="INTEGRAL MEMBRANE PROTEIN"/>
    <property type="match status" value="1"/>
</dbReference>
<gene>
    <name evidence="2" type="ORF">GCM10023169_14430</name>
</gene>
<name>A0ABP8L4I7_9MICO</name>
<dbReference type="Proteomes" id="UP001500622">
    <property type="component" value="Unassembled WGS sequence"/>
</dbReference>
<feature type="transmembrane region" description="Helical" evidence="1">
    <location>
        <begin position="359"/>
        <end position="382"/>
    </location>
</feature>
<feature type="transmembrane region" description="Helical" evidence="1">
    <location>
        <begin position="256"/>
        <end position="278"/>
    </location>
</feature>
<feature type="transmembrane region" description="Helical" evidence="1">
    <location>
        <begin position="114"/>
        <end position="137"/>
    </location>
</feature>
<sequence length="905" mass="96082">MNDRRRRIRVRWQVLLPLAAVVVFLCVTVGSSLLGRTFFGAGDLIETRAPWVETTMVDGVVNRCVSDTIDSVIPSLMVADERYAAGDLAPLWEARASAGSALSATPASGTTSPIAMLAMAFPTVTMTAWIKVLEVALAVGGTMLWARRVGLSAGAGAVAGLIFVSSGFMVMWTNWPQTRTAAVFPLIFWCLERILQDRTWRSALPFPFVLALLALGGFPAIAVHAVYVAAAYGVLRLLLTRRSAGESGGRGQLRPVWLTVTGGACAVGLVAFQIVPWVQGLMGTDLSYRSEQWKVVIDDAQLVTTMFPLALGTCDNALGFWSSTLPIEGITFIGAGAVVLCLAAVTLPLIDQGMRGLRWFLLGTGALALWISFAGGAVNYVVQLLPLMGDNSLHRVRGIGALMFAMLAGIGFDAIRRSATSRRSVLAWSGLVAGPVLGAVIVLQIRAASPSVDHWVSIKGSIILGIVAVCATAGVWGLTMLLRERRGLLAAVVVPVVVLAEAISFTAAFWPRTEPETLYRDTSVTTYLQRHLGHERMVGAQNAFWRGAGRVDEMRSLDGHTFVTEEWGALLRAADPNMFVSPTAHSLSDLEALDSPVLDRLSVRYAVADTNLAPPGEIVGGGEQVPGAVELGETPVERVLQDPSGLRGVVLDLVGRGETPEDARIVVETLDDEGHLLADSERRLRSSDQGRVFVPVTSVDLPMTGPVTVRVRLEGATVQAVPGSSGGPWVGALVAPEEPVRIVHTRDAVIYERPSALPRFRWADSAVTCTETTECAAMMGAVPDSTALLEPADAATVEFGGEPARLVVESDRADYRRVVVDADGAGLLVVADALQDGWVARVDGQDVPLVMADSAMMGIPVPAGEHVVELGYEPVGGGTLPWLAGLTMLGLVASAIVPALRRRGT</sequence>
<reference evidence="3" key="1">
    <citation type="journal article" date="2019" name="Int. J. Syst. Evol. Microbiol.">
        <title>The Global Catalogue of Microorganisms (GCM) 10K type strain sequencing project: providing services to taxonomists for standard genome sequencing and annotation.</title>
        <authorList>
            <consortium name="The Broad Institute Genomics Platform"/>
            <consortium name="The Broad Institute Genome Sequencing Center for Infectious Disease"/>
            <person name="Wu L."/>
            <person name="Ma J."/>
        </authorList>
    </citation>
    <scope>NUCLEOTIDE SEQUENCE [LARGE SCALE GENOMIC DNA]</scope>
    <source>
        <strain evidence="3">JCM 17810</strain>
    </source>
</reference>
<evidence type="ECO:0000313" key="3">
    <source>
        <dbReference type="Proteomes" id="UP001500622"/>
    </source>
</evidence>